<protein>
    <recommendedName>
        <fullName evidence="4">Neutral zinc metallopeptidase</fullName>
    </recommendedName>
</protein>
<evidence type="ECO:0000256" key="1">
    <source>
        <dbReference type="SAM" id="MobiDB-lite"/>
    </source>
</evidence>
<dbReference type="STRING" id="1332264.BW730_08815"/>
<gene>
    <name evidence="2" type="ORF">BW730_08815</name>
</gene>
<dbReference type="EMBL" id="CP019606">
    <property type="protein sequence ID" value="AQP47577.1"/>
    <property type="molecule type" value="Genomic_DNA"/>
</dbReference>
<evidence type="ECO:0000313" key="2">
    <source>
        <dbReference type="EMBL" id="AQP47577.1"/>
    </source>
</evidence>
<accession>A0A1Q2CN91</accession>
<feature type="region of interest" description="Disordered" evidence="1">
    <location>
        <begin position="31"/>
        <end position="75"/>
    </location>
</feature>
<reference evidence="3" key="1">
    <citation type="submission" date="2017-02" db="EMBL/GenBank/DDBJ databases">
        <title>Tessaracoccus aquaemaris sp. nov., isolated from the intestine of a Korean rockfish, Sebastes schlegelii, in a marine aquaculture pond.</title>
        <authorList>
            <person name="Tak E.J."/>
            <person name="Bae J.-W."/>
        </authorList>
    </citation>
    <scope>NUCLEOTIDE SEQUENCE [LARGE SCALE GENOMIC DNA]</scope>
    <source>
        <strain evidence="3">NSG39</strain>
    </source>
</reference>
<evidence type="ECO:0000313" key="3">
    <source>
        <dbReference type="Proteomes" id="UP000188145"/>
    </source>
</evidence>
<dbReference type="AlphaFoldDB" id="A0A1Q2CN91"/>
<name>A0A1Q2CN91_9ACTN</name>
<proteinExistence type="predicted"/>
<dbReference type="Proteomes" id="UP000188145">
    <property type="component" value="Chromosome"/>
</dbReference>
<sequence length="294" mass="31660">MLVGVAIVLVLAVNVFRAVADVLQPLVPGISPSASASESREPEPVVEPAEPGETNPGLPPRTWEELPGPDSTDPDWKTLQQSAIYAQPVPLLEGCPEPELAYDMGDLERIATGQMECIQAAFKPIQAALGYSTDDIPIYFYEGRSVDTPCGQVSAPALYCSTQGGAIYFGEDSLNGASWMDFGVKDVTGHEYGHHLQAQSGMFQAEYAVGQGGNESARRIELQATCWGYAMMAHDPTQSVGEASLVEFEQYLRATIEDGIHGSKDSMAYWGIRGLYSADMGNCNTWTVAPEDVD</sequence>
<dbReference type="KEGG" id="tes:BW730_08815"/>
<evidence type="ECO:0008006" key="4">
    <source>
        <dbReference type="Google" id="ProtNLM"/>
    </source>
</evidence>
<keyword evidence="3" id="KW-1185">Reference proteome</keyword>
<organism evidence="2 3">
    <name type="scientific">Tessaracoccus aquimaris</name>
    <dbReference type="NCBI Taxonomy" id="1332264"/>
    <lineage>
        <taxon>Bacteria</taxon>
        <taxon>Bacillati</taxon>
        <taxon>Actinomycetota</taxon>
        <taxon>Actinomycetes</taxon>
        <taxon>Propionibacteriales</taxon>
        <taxon>Propionibacteriaceae</taxon>
        <taxon>Tessaracoccus</taxon>
    </lineage>
</organism>